<feature type="region of interest" description="Disordered" evidence="1">
    <location>
        <begin position="857"/>
        <end position="877"/>
    </location>
</feature>
<dbReference type="Proteomes" id="UP000295247">
    <property type="component" value="Unassembled WGS sequence"/>
</dbReference>
<feature type="transmembrane region" description="Helical" evidence="2">
    <location>
        <begin position="803"/>
        <end position="821"/>
    </location>
</feature>
<feature type="transmembrane region" description="Helical" evidence="2">
    <location>
        <begin position="243"/>
        <end position="262"/>
    </location>
</feature>
<sequence length="877" mass="93776">MALTLILTLVGLAGGLWLAEAGLDGLAAPLIGALFGFVLARQQLLERMLREQLGRATPSPAEPQPEPAQAPDSEPLSLDLPAPPPTPPCPTPAPRAPWRLRERLLGANPLVRIGILLVFVGTGFLIKYAVDQQWLRLSLELRLGAIALAALGLLGLGWRMCARNRDYGLLLQGAAIGILYLDVHGAHVLAGLLGPVAAFALLALIALVCLALALTQEARSLAWFGLIGGFLAPLISADGGGDPVVLFGYYALLDTLVLALAWARGWRALNLLGFAFTFVIGIVWGVLRYEPALFHRVEPFLIYFFLVYVAVAVLHARHRPPGSAPPVDATLVFGTPLLTLACQLALVAHLPWGEAYSTLAMGLFYLVLAGWLRRDGHPATTLLAQTFLALAVILLSLTPAFALEAELTAGFWALEGAAMAWIGARQEQTRVLVFALLLQLGAALTLPFAETAADPRPFLGAEVLGALTIALAGLVSAYWFERARPWCRALAPWLLGWGALWWLGAGSAELWRLDPGAVLPARLIGYTLLGALLAELAATRLRWARLDALLGGLPLLGLVALAASAERLEQPFGAGGALAWPAFVGLGYLLLWRVERRALAPRIGWGLFAQGLTTLLVLDWGWLWWALVAHQPAPGWHAAALALLPAVALLLATRARPWPLTWARVHVGALGVPLALGLMIWSVWSVGIAGGSAPWPRLPLVNPLDLVTALVLVALWRWWHALETHGLIAPGAPGRRAVTALFGVLGFGWLNLVLLRALHHAWGVDYRVAALLDSAPTQMVLSVSWGLCAVVLLLGARRWRSRALWFGAAAVLTLAVVKLFAIDLAARGGVERIVSFLAVGGLMMGIGWLTPLPPRATTADETGLSRPSSRTRQPPPA</sequence>
<evidence type="ECO:0000313" key="3">
    <source>
        <dbReference type="EMBL" id="TCW38137.1"/>
    </source>
</evidence>
<feature type="transmembrane region" description="Helical" evidence="2">
    <location>
        <begin position="517"/>
        <end position="534"/>
    </location>
</feature>
<feature type="transmembrane region" description="Helical" evidence="2">
    <location>
        <begin position="603"/>
        <end position="623"/>
    </location>
</feature>
<dbReference type="InterPro" id="IPR014600">
    <property type="entry name" value="UCP035905_mem"/>
</dbReference>
<dbReference type="InterPro" id="IPR019286">
    <property type="entry name" value="DUF2339_TM"/>
</dbReference>
<feature type="transmembrane region" description="Helical" evidence="2">
    <location>
        <begin position="109"/>
        <end position="129"/>
    </location>
</feature>
<feature type="transmembrane region" description="Helical" evidence="2">
    <location>
        <begin position="196"/>
        <end position="214"/>
    </location>
</feature>
<feature type="transmembrane region" description="Helical" evidence="2">
    <location>
        <begin position="379"/>
        <end position="401"/>
    </location>
</feature>
<feature type="transmembrane region" description="Helical" evidence="2">
    <location>
        <begin position="546"/>
        <end position="565"/>
    </location>
</feature>
<evidence type="ECO:0000256" key="1">
    <source>
        <dbReference type="SAM" id="MobiDB-lite"/>
    </source>
</evidence>
<accession>A0A4R4AG01</accession>
<keyword evidence="2" id="KW-0812">Transmembrane</keyword>
<feature type="transmembrane region" description="Helical" evidence="2">
    <location>
        <begin position="28"/>
        <end position="45"/>
    </location>
</feature>
<feature type="transmembrane region" description="Helical" evidence="2">
    <location>
        <begin position="461"/>
        <end position="480"/>
    </location>
</feature>
<feature type="transmembrane region" description="Helical" evidence="2">
    <location>
        <begin position="329"/>
        <end position="349"/>
    </location>
</feature>
<evidence type="ECO:0000313" key="4">
    <source>
        <dbReference type="Proteomes" id="UP000295247"/>
    </source>
</evidence>
<proteinExistence type="predicted"/>
<organism evidence="3 4">
    <name type="scientific">Marichromatium gracile</name>
    <name type="common">Chromatium gracile</name>
    <dbReference type="NCBI Taxonomy" id="1048"/>
    <lineage>
        <taxon>Bacteria</taxon>
        <taxon>Pseudomonadati</taxon>
        <taxon>Pseudomonadota</taxon>
        <taxon>Gammaproteobacteria</taxon>
        <taxon>Chromatiales</taxon>
        <taxon>Chromatiaceae</taxon>
        <taxon>Marichromatium</taxon>
    </lineage>
</organism>
<dbReference type="EMBL" id="SMDC01000002">
    <property type="protein sequence ID" value="TCW38137.1"/>
    <property type="molecule type" value="Genomic_DNA"/>
</dbReference>
<feature type="transmembrane region" description="Helical" evidence="2">
    <location>
        <begin position="700"/>
        <end position="719"/>
    </location>
</feature>
<feature type="region of interest" description="Disordered" evidence="1">
    <location>
        <begin position="55"/>
        <end position="94"/>
    </location>
</feature>
<protein>
    <submittedName>
        <fullName evidence="3">Putative membrane protein</fullName>
    </submittedName>
</protein>
<feature type="transmembrane region" description="Helical" evidence="2">
    <location>
        <begin position="170"/>
        <end position="190"/>
    </location>
</feature>
<feature type="transmembrane region" description="Helical" evidence="2">
    <location>
        <begin position="665"/>
        <end position="688"/>
    </location>
</feature>
<feature type="transmembrane region" description="Helical" evidence="2">
    <location>
        <begin position="431"/>
        <end position="449"/>
    </location>
</feature>
<feature type="transmembrane region" description="Helical" evidence="2">
    <location>
        <begin position="269"/>
        <end position="287"/>
    </location>
</feature>
<feature type="transmembrane region" description="Helical" evidence="2">
    <location>
        <begin position="487"/>
        <end position="505"/>
    </location>
</feature>
<dbReference type="RefSeq" id="WP_132228523.1">
    <property type="nucleotide sequence ID" value="NZ_SMDC01000002.1"/>
</dbReference>
<feature type="transmembrane region" description="Helical" evidence="2">
    <location>
        <begin position="571"/>
        <end position="591"/>
    </location>
</feature>
<dbReference type="PANTHER" id="PTHR38434:SF1">
    <property type="entry name" value="BLL2549 PROTEIN"/>
    <property type="match status" value="1"/>
</dbReference>
<feature type="transmembrane region" description="Helical" evidence="2">
    <location>
        <begin position="221"/>
        <end position="237"/>
    </location>
</feature>
<feature type="transmembrane region" description="Helical" evidence="2">
    <location>
        <begin position="740"/>
        <end position="759"/>
    </location>
</feature>
<feature type="transmembrane region" description="Helical" evidence="2">
    <location>
        <begin position="635"/>
        <end position="653"/>
    </location>
</feature>
<feature type="compositionally biased region" description="Low complexity" evidence="1">
    <location>
        <begin position="69"/>
        <end position="80"/>
    </location>
</feature>
<feature type="transmembrane region" description="Helical" evidence="2">
    <location>
        <begin position="141"/>
        <end position="158"/>
    </location>
</feature>
<feature type="transmembrane region" description="Helical" evidence="2">
    <location>
        <begin position="299"/>
        <end position="317"/>
    </location>
</feature>
<comment type="caution">
    <text evidence="3">The sequence shown here is derived from an EMBL/GenBank/DDBJ whole genome shotgun (WGS) entry which is preliminary data.</text>
</comment>
<dbReference type="PANTHER" id="PTHR38434">
    <property type="entry name" value="BLL2549 PROTEIN"/>
    <property type="match status" value="1"/>
</dbReference>
<keyword evidence="2" id="KW-0472">Membrane</keyword>
<feature type="transmembrane region" description="Helical" evidence="2">
    <location>
        <begin position="407"/>
        <end position="424"/>
    </location>
</feature>
<keyword evidence="2" id="KW-1133">Transmembrane helix</keyword>
<feature type="transmembrane region" description="Helical" evidence="2">
    <location>
        <begin position="355"/>
        <end position="372"/>
    </location>
</feature>
<name>A0A4R4AG01_MARGR</name>
<feature type="compositionally biased region" description="Pro residues" evidence="1">
    <location>
        <begin position="81"/>
        <end position="94"/>
    </location>
</feature>
<feature type="compositionally biased region" description="Low complexity" evidence="1">
    <location>
        <begin position="865"/>
        <end position="877"/>
    </location>
</feature>
<feature type="transmembrane region" description="Helical" evidence="2">
    <location>
        <begin position="779"/>
        <end position="796"/>
    </location>
</feature>
<dbReference type="AlphaFoldDB" id="A0A4R4AG01"/>
<feature type="transmembrane region" description="Helical" evidence="2">
    <location>
        <begin position="833"/>
        <end position="850"/>
    </location>
</feature>
<dbReference type="PIRSF" id="PIRSF035905">
    <property type="entry name" value="UCP035905_mp"/>
    <property type="match status" value="1"/>
</dbReference>
<evidence type="ECO:0000256" key="2">
    <source>
        <dbReference type="SAM" id="Phobius"/>
    </source>
</evidence>
<dbReference type="Pfam" id="PF10101">
    <property type="entry name" value="DUF2339"/>
    <property type="match status" value="1"/>
</dbReference>
<reference evidence="3 4" key="1">
    <citation type="submission" date="2019-03" db="EMBL/GenBank/DDBJ databases">
        <title>Genomic Encyclopedia of Type Strains, Phase IV (KMG-IV): sequencing the most valuable type-strain genomes for metagenomic binning, comparative biology and taxonomic classification.</title>
        <authorList>
            <person name="Goeker M."/>
        </authorList>
    </citation>
    <scope>NUCLEOTIDE SEQUENCE [LARGE SCALE GENOMIC DNA]</scope>
    <source>
        <strain evidence="3 4">DSM 203</strain>
    </source>
</reference>
<gene>
    <name evidence="3" type="ORF">EDC29_10227</name>
</gene>